<reference evidence="5" key="2">
    <citation type="journal article" date="2018" name="BMC Genomics">
        <title>Whole genome sequencing and function prediction of 133 gut anaerobes isolated from chicken caecum in pure cultures.</title>
        <authorList>
            <person name="Medvecky M."/>
            <person name="Cejkova D."/>
            <person name="Polansky O."/>
            <person name="Karasova D."/>
            <person name="Kubasova T."/>
            <person name="Cizek A."/>
            <person name="Rychlik I."/>
        </authorList>
    </citation>
    <scope>NUCLEOTIDE SEQUENCE</scope>
    <source>
        <strain evidence="5">An90</strain>
    </source>
</reference>
<dbReference type="PROSITE" id="PS51257">
    <property type="entry name" value="PROKAR_LIPOPROTEIN"/>
    <property type="match status" value="1"/>
</dbReference>
<keyword evidence="2" id="KW-0677">Repeat</keyword>
<dbReference type="PANTHER" id="PTHR47566:SF1">
    <property type="entry name" value="PROTEIN NUD1"/>
    <property type="match status" value="1"/>
</dbReference>
<accession>A0A1Y3QTZ6</accession>
<dbReference type="PANTHER" id="PTHR47566">
    <property type="match status" value="1"/>
</dbReference>
<dbReference type="InterPro" id="IPR025875">
    <property type="entry name" value="Leu-rich_rpt_4"/>
</dbReference>
<evidence type="ECO:0000313" key="5">
    <source>
        <dbReference type="EMBL" id="OUN02565.1"/>
    </source>
</evidence>
<reference evidence="4 7" key="3">
    <citation type="journal article" date="2019" name="Nat. Med.">
        <title>A library of human gut bacterial isolates paired with longitudinal multiomics data enables mechanistic microbiome research.</title>
        <authorList>
            <person name="Poyet M."/>
            <person name="Groussin M."/>
            <person name="Gibbons S.M."/>
            <person name="Avila-Pacheco J."/>
            <person name="Jiang X."/>
            <person name="Kearney S.M."/>
            <person name="Perrotta A.R."/>
            <person name="Berdy B."/>
            <person name="Zhao S."/>
            <person name="Lieberman T.D."/>
            <person name="Swanson P.K."/>
            <person name="Smith M."/>
            <person name="Roesemann S."/>
            <person name="Alexander J.E."/>
            <person name="Rich S.A."/>
            <person name="Livny J."/>
            <person name="Vlamakis H."/>
            <person name="Clish C."/>
            <person name="Bullock K."/>
            <person name="Deik A."/>
            <person name="Scott J."/>
            <person name="Pierce K.A."/>
            <person name="Xavier R.J."/>
            <person name="Alm E.J."/>
        </authorList>
    </citation>
    <scope>NUCLEOTIDE SEQUENCE [LARGE SCALE GENOMIC DNA]</scope>
    <source>
        <strain evidence="4 7">BIOML-A266</strain>
    </source>
</reference>
<dbReference type="eggNOG" id="COG4886">
    <property type="taxonomic scope" value="Bacteria"/>
</dbReference>
<keyword evidence="3" id="KW-0732">Signal</keyword>
<organism evidence="5 6">
    <name type="scientific">Alistipes onderdonkii</name>
    <dbReference type="NCBI Taxonomy" id="328813"/>
    <lineage>
        <taxon>Bacteria</taxon>
        <taxon>Pseudomonadati</taxon>
        <taxon>Bacteroidota</taxon>
        <taxon>Bacteroidia</taxon>
        <taxon>Bacteroidales</taxon>
        <taxon>Rikenellaceae</taxon>
        <taxon>Alistipes</taxon>
    </lineage>
</organism>
<evidence type="ECO:0000313" key="4">
    <source>
        <dbReference type="EMBL" id="KAA2378188.1"/>
    </source>
</evidence>
<evidence type="ECO:0000313" key="7">
    <source>
        <dbReference type="Proteomes" id="UP000322940"/>
    </source>
</evidence>
<dbReference type="Gene3D" id="3.80.10.10">
    <property type="entry name" value="Ribonuclease Inhibitor"/>
    <property type="match status" value="1"/>
</dbReference>
<keyword evidence="1" id="KW-0433">Leucine-rich repeat</keyword>
<gene>
    <name evidence="5" type="ORF">B5G41_10970</name>
    <name evidence="4" type="ORF">F2Y10_09910</name>
</gene>
<dbReference type="InterPro" id="IPR032675">
    <property type="entry name" value="LRR_dom_sf"/>
</dbReference>
<protein>
    <submittedName>
        <fullName evidence="5">Leucine Rich Repeat</fullName>
    </submittedName>
    <submittedName>
        <fullName evidence="4">Leucine-rich repeat domain-containing protein</fullName>
    </submittedName>
</protein>
<dbReference type="EMBL" id="NFHB01000007">
    <property type="protein sequence ID" value="OUN02565.1"/>
    <property type="molecule type" value="Genomic_DNA"/>
</dbReference>
<dbReference type="GO" id="GO:0035591">
    <property type="term" value="F:signaling adaptor activity"/>
    <property type="evidence" value="ECO:0007669"/>
    <property type="project" value="TreeGrafter"/>
</dbReference>
<feature type="signal peptide" evidence="3">
    <location>
        <begin position="1"/>
        <end position="19"/>
    </location>
</feature>
<evidence type="ECO:0000313" key="6">
    <source>
        <dbReference type="Proteomes" id="UP000195772"/>
    </source>
</evidence>
<dbReference type="AlphaFoldDB" id="A0A1Y3QTZ6"/>
<feature type="chain" id="PRO_5040575956" evidence="3">
    <location>
        <begin position="20"/>
        <end position="202"/>
    </location>
</feature>
<evidence type="ECO:0000256" key="2">
    <source>
        <dbReference type="ARBA" id="ARBA00022737"/>
    </source>
</evidence>
<dbReference type="EMBL" id="VVXH01000008">
    <property type="protein sequence ID" value="KAA2378188.1"/>
    <property type="molecule type" value="Genomic_DNA"/>
</dbReference>
<evidence type="ECO:0000256" key="3">
    <source>
        <dbReference type="SAM" id="SignalP"/>
    </source>
</evidence>
<dbReference type="SUPFAM" id="SSF52058">
    <property type="entry name" value="L domain-like"/>
    <property type="match status" value="1"/>
</dbReference>
<comment type="caution">
    <text evidence="5">The sequence shown here is derived from an EMBL/GenBank/DDBJ whole genome shotgun (WGS) entry which is preliminary data.</text>
</comment>
<reference evidence="6" key="1">
    <citation type="submission" date="2017-04" db="EMBL/GenBank/DDBJ databases">
        <title>Function of individual gut microbiota members based on whole genome sequencing of pure cultures obtained from chicken caecum.</title>
        <authorList>
            <person name="Medvecky M."/>
            <person name="Cejkova D."/>
            <person name="Polansky O."/>
            <person name="Karasova D."/>
            <person name="Kubasova T."/>
            <person name="Cizek A."/>
            <person name="Rychlik I."/>
        </authorList>
    </citation>
    <scope>NUCLEOTIDE SEQUENCE [LARGE SCALE GENOMIC DNA]</scope>
    <source>
        <strain evidence="6">An90</strain>
    </source>
</reference>
<dbReference type="Proteomes" id="UP000195772">
    <property type="component" value="Unassembled WGS sequence"/>
</dbReference>
<dbReference type="Proteomes" id="UP000322940">
    <property type="component" value="Unassembled WGS sequence"/>
</dbReference>
<evidence type="ECO:0000256" key="1">
    <source>
        <dbReference type="ARBA" id="ARBA00022614"/>
    </source>
</evidence>
<dbReference type="Pfam" id="PF12799">
    <property type="entry name" value="LRR_4"/>
    <property type="match status" value="1"/>
</dbReference>
<name>A0A1Y3QTZ6_9BACT</name>
<proteinExistence type="predicted"/>
<dbReference type="RefSeq" id="WP_032134416.1">
    <property type="nucleotide sequence ID" value="NZ_AP031440.1"/>
</dbReference>
<sequence length="202" mass="22602">MLRFIPALALLLFTACGLAENEQDDKNKRIYITFTDPAFEQFCLGMFDLDHDGRISRYEAQRVLVMDCSGRNISAMWEIGEFSRLRELDCSGNNLTRLDLRKCPDLQKLDCGDNEITSLDIDGLRGLAVLDCAGNLLARLDLKSNSSLRQLDCRGNLLVTLDLTPCSGQLQADTRDNPFLTTVYRLGSQGVDYNGPTEVVVR</sequence>
<dbReference type="InterPro" id="IPR052574">
    <property type="entry name" value="CDIRP"/>
</dbReference>
<dbReference type="OrthoDB" id="1077656at2"/>